<dbReference type="Gene3D" id="3.90.550.10">
    <property type="entry name" value="Spore Coat Polysaccharide Biosynthesis Protein SpsA, Chain A"/>
    <property type="match status" value="1"/>
</dbReference>
<dbReference type="InterPro" id="IPR029044">
    <property type="entry name" value="Nucleotide-diphossugar_trans"/>
</dbReference>
<evidence type="ECO:0000256" key="5">
    <source>
        <dbReference type="ARBA" id="ARBA00022842"/>
    </source>
</evidence>
<dbReference type="EC" id="2.7.7.77" evidence="8"/>
<dbReference type="GO" id="GO:0006777">
    <property type="term" value="P:Mo-molybdopterin cofactor biosynthetic process"/>
    <property type="evidence" value="ECO:0007669"/>
    <property type="project" value="UniProtKB-KW"/>
</dbReference>
<dbReference type="KEGG" id="dpi:BN4_12473"/>
<dbReference type="SUPFAM" id="SSF53448">
    <property type="entry name" value="Nucleotide-diphospho-sugar transferases"/>
    <property type="match status" value="1"/>
</dbReference>
<evidence type="ECO:0000256" key="3">
    <source>
        <dbReference type="ARBA" id="ARBA00022723"/>
    </source>
</evidence>
<comment type="similarity">
    <text evidence="8">Belongs to the MobA family.</text>
</comment>
<evidence type="ECO:0000256" key="7">
    <source>
        <dbReference type="ARBA" id="ARBA00023150"/>
    </source>
</evidence>
<dbReference type="HOGENOM" id="CLU_055597_2_1_7"/>
<evidence type="ECO:0000256" key="2">
    <source>
        <dbReference type="ARBA" id="ARBA00022679"/>
    </source>
</evidence>
<keyword evidence="11" id="KW-1185">Reference proteome</keyword>
<reference evidence="11" key="2">
    <citation type="journal article" date="2013" name="Stand. Genomic Sci.">
        <title>Complete genome sequence of Desulfocapsa sulfexigens, a marine deltaproteobacterium specialized in disproportionating inorganic sulfur compounds.</title>
        <authorList>
            <person name="Finster K.W."/>
            <person name="Kjeldsen K.U."/>
            <person name="Kube M."/>
            <person name="Reinhardt R."/>
            <person name="Mussmann M."/>
            <person name="Amann R."/>
            <person name="Schreiber L."/>
        </authorList>
    </citation>
    <scope>NUCLEOTIDE SEQUENCE [LARGE SCALE GENOMIC DNA]</scope>
    <source>
        <strain evidence="11">DSM 10523 / SB164P1</strain>
    </source>
</reference>
<comment type="subcellular location">
    <subcellularLocation>
        <location evidence="8">Cytoplasm</location>
    </subcellularLocation>
</comment>
<accession>M1WXF5</accession>
<dbReference type="CDD" id="cd02503">
    <property type="entry name" value="MobA"/>
    <property type="match status" value="1"/>
</dbReference>
<dbReference type="PATRIC" id="fig|879567.3.peg.2646"/>
<keyword evidence="6 8" id="KW-0342">GTP-binding</keyword>
<feature type="binding site" evidence="8">
    <location>
        <begin position="12"/>
        <end position="14"/>
    </location>
    <ligand>
        <name>GTP</name>
        <dbReference type="ChEBI" id="CHEBI:37565"/>
    </ligand>
</feature>
<keyword evidence="2 8" id="KW-0808">Transferase</keyword>
<reference evidence="10 11" key="1">
    <citation type="journal article" date="2013" name="PLoS ONE">
        <title>The first genomic and proteomic characterization of a deep-sea sulfate reducer: insights into the piezophilic lifestyle of Desulfovibrio piezophilus.</title>
        <authorList>
            <person name="Pradel N."/>
            <person name="Ji B."/>
            <person name="Gimenez G."/>
            <person name="Talla E."/>
            <person name="Lenoble P."/>
            <person name="Garel M."/>
            <person name="Tamburini C."/>
            <person name="Fourquet P."/>
            <person name="Lebrun R."/>
            <person name="Bertin P."/>
            <person name="Denis Y."/>
            <person name="Pophillat M."/>
            <person name="Barbe V."/>
            <person name="Ollivier B."/>
            <person name="Dolla A."/>
        </authorList>
    </citation>
    <scope>NUCLEOTIDE SEQUENCE [LARGE SCALE GENOMIC DNA]</scope>
    <source>
        <strain evidence="11">DSM 10523 / SB164P1</strain>
    </source>
</reference>
<dbReference type="Pfam" id="PF12804">
    <property type="entry name" value="NTP_transf_3"/>
    <property type="match status" value="1"/>
</dbReference>
<comment type="caution">
    <text evidence="8">Lacks conserved residue(s) required for the propagation of feature annotation.</text>
</comment>
<proteinExistence type="inferred from homology"/>
<dbReference type="STRING" id="1322246.BN4_12473"/>
<dbReference type="EMBL" id="FO203427">
    <property type="protein sequence ID" value="CCH49708.1"/>
    <property type="molecule type" value="Genomic_DNA"/>
</dbReference>
<dbReference type="BioCyc" id="DPIE1322246:BN4_RS12410-MONOMER"/>
<evidence type="ECO:0000313" key="11">
    <source>
        <dbReference type="Proteomes" id="UP000011724"/>
    </source>
</evidence>
<dbReference type="AlphaFoldDB" id="M1WXF5"/>
<comment type="domain">
    <text evidence="8">The N-terminal domain determines nucleotide recognition and specific binding, while the C-terminal domain determines the specific binding to the target protein.</text>
</comment>
<evidence type="ECO:0000259" key="9">
    <source>
        <dbReference type="Pfam" id="PF12804"/>
    </source>
</evidence>
<feature type="binding site" evidence="8">
    <location>
        <position position="70"/>
    </location>
    <ligand>
        <name>GTP</name>
        <dbReference type="ChEBI" id="CHEBI:37565"/>
    </ligand>
</feature>
<dbReference type="RefSeq" id="WP_015415751.1">
    <property type="nucleotide sequence ID" value="NC_020409.1"/>
</dbReference>
<sequence length="207" mass="23034">MPNQSKITGIILAGGLGTRMGTVKKALLEVGGKTILRRLLDVYTPLFDEVIIAARDTKDFSSYGVPVALDHFQARSSLTGIHAGLKAMNSSHGFFAACDTPFLRPGLVQRLLTKVTPDDDVVIPIKEDGYREPLCAVYSKRCLEMIDAQLRQENFRIVGFFDQVRVREVPVTDLMAGDPELISFFNVNHPEELAQARQMIKRNPKAF</sequence>
<dbReference type="PANTHER" id="PTHR19136">
    <property type="entry name" value="MOLYBDENUM COFACTOR GUANYLYLTRANSFERASE"/>
    <property type="match status" value="1"/>
</dbReference>
<dbReference type="InterPro" id="IPR013482">
    <property type="entry name" value="Molybde_CF_guanTrfase"/>
</dbReference>
<dbReference type="OrthoDB" id="9788394at2"/>
<keyword evidence="7 8" id="KW-0501">Molybdenum cofactor biosynthesis</keyword>
<dbReference type="InterPro" id="IPR025877">
    <property type="entry name" value="MobA-like_NTP_Trfase"/>
</dbReference>
<comment type="cofactor">
    <cofactor evidence="8">
        <name>Mg(2+)</name>
        <dbReference type="ChEBI" id="CHEBI:18420"/>
    </cofactor>
</comment>
<dbReference type="GO" id="GO:0005525">
    <property type="term" value="F:GTP binding"/>
    <property type="evidence" value="ECO:0007669"/>
    <property type="project" value="UniProtKB-UniRule"/>
</dbReference>
<gene>
    <name evidence="8 10" type="primary">mobA</name>
    <name evidence="10" type="ordered locus">BN4_12473</name>
</gene>
<protein>
    <recommendedName>
        <fullName evidence="8">Probable molybdenum cofactor guanylyltransferase</fullName>
        <shortName evidence="8">MoCo guanylyltransferase</shortName>
        <ecNumber evidence="8">2.7.7.77</ecNumber>
    </recommendedName>
    <alternativeName>
        <fullName evidence="8">GTP:molybdopterin guanylyltransferase</fullName>
    </alternativeName>
    <alternativeName>
        <fullName evidence="8">Mo-MPT guanylyltransferase</fullName>
    </alternativeName>
    <alternativeName>
        <fullName evidence="8">Molybdopterin guanylyltransferase</fullName>
    </alternativeName>
    <alternativeName>
        <fullName evidence="8">Molybdopterin-guanine dinucleotide synthase</fullName>
        <shortName evidence="8">MGD synthase</shortName>
    </alternativeName>
</protein>
<keyword evidence="5 8" id="KW-0460">Magnesium</keyword>
<dbReference type="HAMAP" id="MF_00316">
    <property type="entry name" value="MobA"/>
    <property type="match status" value="1"/>
</dbReference>
<dbReference type="eggNOG" id="COG0746">
    <property type="taxonomic scope" value="Bacteria"/>
</dbReference>
<name>M1WXF5_PSEP2</name>
<evidence type="ECO:0000256" key="6">
    <source>
        <dbReference type="ARBA" id="ARBA00023134"/>
    </source>
</evidence>
<keyword evidence="1 8" id="KW-0963">Cytoplasm</keyword>
<keyword evidence="4 8" id="KW-0547">Nucleotide-binding</keyword>
<dbReference type="GO" id="GO:0046872">
    <property type="term" value="F:metal ion binding"/>
    <property type="evidence" value="ECO:0007669"/>
    <property type="project" value="UniProtKB-KW"/>
</dbReference>
<feature type="binding site" evidence="8">
    <location>
        <position position="99"/>
    </location>
    <ligand>
        <name>GTP</name>
        <dbReference type="ChEBI" id="CHEBI:37565"/>
    </ligand>
</feature>
<comment type="catalytic activity">
    <reaction evidence="8">
        <text>Mo-molybdopterin + GTP + H(+) = Mo-molybdopterin guanine dinucleotide + diphosphate</text>
        <dbReference type="Rhea" id="RHEA:34243"/>
        <dbReference type="ChEBI" id="CHEBI:15378"/>
        <dbReference type="ChEBI" id="CHEBI:33019"/>
        <dbReference type="ChEBI" id="CHEBI:37565"/>
        <dbReference type="ChEBI" id="CHEBI:71302"/>
        <dbReference type="ChEBI" id="CHEBI:71310"/>
        <dbReference type="EC" id="2.7.7.77"/>
    </reaction>
</comment>
<evidence type="ECO:0000313" key="10">
    <source>
        <dbReference type="EMBL" id="CCH49708.1"/>
    </source>
</evidence>
<feature type="binding site" evidence="8">
    <location>
        <position position="99"/>
    </location>
    <ligand>
        <name>Mg(2+)</name>
        <dbReference type="ChEBI" id="CHEBI:18420"/>
    </ligand>
</feature>
<keyword evidence="3 8" id="KW-0479">Metal-binding</keyword>
<feature type="binding site" evidence="8">
    <location>
        <position position="25"/>
    </location>
    <ligand>
        <name>GTP</name>
        <dbReference type="ChEBI" id="CHEBI:37565"/>
    </ligand>
</feature>
<feature type="domain" description="MobA-like NTP transferase" evidence="9">
    <location>
        <begin position="9"/>
        <end position="153"/>
    </location>
</feature>
<dbReference type="GO" id="GO:0005737">
    <property type="term" value="C:cytoplasm"/>
    <property type="evidence" value="ECO:0007669"/>
    <property type="project" value="UniProtKB-SubCell"/>
</dbReference>
<organism evidence="10 11">
    <name type="scientific">Pseudodesulfovibrio piezophilus (strain DSM 21447 / JCM 15486 / C1TLV30)</name>
    <name type="common">Desulfovibrio piezophilus</name>
    <dbReference type="NCBI Taxonomy" id="1322246"/>
    <lineage>
        <taxon>Bacteria</taxon>
        <taxon>Pseudomonadati</taxon>
        <taxon>Thermodesulfobacteriota</taxon>
        <taxon>Desulfovibrionia</taxon>
        <taxon>Desulfovibrionales</taxon>
        <taxon>Desulfovibrionaceae</taxon>
    </lineage>
</organism>
<dbReference type="GO" id="GO:0061603">
    <property type="term" value="F:molybdenum cofactor guanylyltransferase activity"/>
    <property type="evidence" value="ECO:0007669"/>
    <property type="project" value="UniProtKB-EC"/>
</dbReference>
<evidence type="ECO:0000256" key="1">
    <source>
        <dbReference type="ARBA" id="ARBA00022490"/>
    </source>
</evidence>
<comment type="function">
    <text evidence="8">Transfers a GMP moiety from GTP to Mo-molybdopterin (Mo-MPT) cofactor (Moco or molybdenum cofactor) to form Mo-molybdopterin guanine dinucleotide (Mo-MGD) cofactor.</text>
</comment>
<evidence type="ECO:0000256" key="8">
    <source>
        <dbReference type="HAMAP-Rule" id="MF_00316"/>
    </source>
</evidence>
<evidence type="ECO:0000256" key="4">
    <source>
        <dbReference type="ARBA" id="ARBA00022741"/>
    </source>
</evidence>
<dbReference type="PANTHER" id="PTHR19136:SF81">
    <property type="entry name" value="MOLYBDENUM COFACTOR GUANYLYLTRANSFERASE"/>
    <property type="match status" value="1"/>
</dbReference>
<dbReference type="Proteomes" id="UP000011724">
    <property type="component" value="Chromosome"/>
</dbReference>